<feature type="region of interest" description="Disordered" evidence="1">
    <location>
        <begin position="68"/>
        <end position="117"/>
    </location>
</feature>
<gene>
    <name evidence="2" type="ORF">MRATA1EN1_LOCUS16458</name>
</gene>
<evidence type="ECO:0000313" key="2">
    <source>
        <dbReference type="EMBL" id="CAI9167496.1"/>
    </source>
</evidence>
<protein>
    <submittedName>
        <fullName evidence="2">Uncharacterized protein</fullName>
    </submittedName>
</protein>
<keyword evidence="3" id="KW-1185">Reference proteome</keyword>
<accession>A0ABN8Z3H1</accession>
<evidence type="ECO:0000256" key="1">
    <source>
        <dbReference type="SAM" id="MobiDB-lite"/>
    </source>
</evidence>
<organism evidence="2 3">
    <name type="scientific">Rangifer tarandus platyrhynchus</name>
    <name type="common">Svalbard reindeer</name>
    <dbReference type="NCBI Taxonomy" id="3082113"/>
    <lineage>
        <taxon>Eukaryota</taxon>
        <taxon>Metazoa</taxon>
        <taxon>Chordata</taxon>
        <taxon>Craniata</taxon>
        <taxon>Vertebrata</taxon>
        <taxon>Euteleostomi</taxon>
        <taxon>Mammalia</taxon>
        <taxon>Eutheria</taxon>
        <taxon>Laurasiatheria</taxon>
        <taxon>Artiodactyla</taxon>
        <taxon>Ruminantia</taxon>
        <taxon>Pecora</taxon>
        <taxon>Cervidae</taxon>
        <taxon>Odocoileinae</taxon>
        <taxon>Rangifer</taxon>
    </lineage>
</organism>
<proteinExistence type="predicted"/>
<reference evidence="2" key="1">
    <citation type="submission" date="2023-04" db="EMBL/GenBank/DDBJ databases">
        <authorList>
            <consortium name="ELIXIR-Norway"/>
        </authorList>
    </citation>
    <scope>NUCLEOTIDE SEQUENCE [LARGE SCALE GENOMIC DNA]</scope>
</reference>
<sequence>MRAGGASRALTRGQARAELRGPAPGRLDQASGASRAADERAGAGGAPASCARPAGSGLWSLAVAVRSDHARAGATRNRDPPRPSPAPRPFAPRAPGLSARAGGEGGGRRPEPLVGCPRFPFPCAAAKSRREVTELREQALLAGAASSPRLSSRGRAQPSI</sequence>
<dbReference type="Proteomes" id="UP001176941">
    <property type="component" value="Chromosome 27"/>
</dbReference>
<dbReference type="EMBL" id="OX459963">
    <property type="protein sequence ID" value="CAI9167496.1"/>
    <property type="molecule type" value="Genomic_DNA"/>
</dbReference>
<feature type="region of interest" description="Disordered" evidence="1">
    <location>
        <begin position="1"/>
        <end position="53"/>
    </location>
</feature>
<name>A0ABN8Z3H1_RANTA</name>
<evidence type="ECO:0000313" key="3">
    <source>
        <dbReference type="Proteomes" id="UP001176941"/>
    </source>
</evidence>
<feature type="compositionally biased region" description="Pro residues" evidence="1">
    <location>
        <begin position="82"/>
        <end position="92"/>
    </location>
</feature>
<feature type="compositionally biased region" description="Basic and acidic residues" evidence="1">
    <location>
        <begin position="68"/>
        <end position="81"/>
    </location>
</feature>
<feature type="region of interest" description="Disordered" evidence="1">
    <location>
        <begin position="141"/>
        <end position="160"/>
    </location>
</feature>